<reference evidence="10" key="1">
    <citation type="journal article" date="2020" name="Stud. Mycol.">
        <title>101 Dothideomycetes genomes: a test case for predicting lifestyles and emergence of pathogens.</title>
        <authorList>
            <person name="Haridas S."/>
            <person name="Albert R."/>
            <person name="Binder M."/>
            <person name="Bloem J."/>
            <person name="Labutti K."/>
            <person name="Salamov A."/>
            <person name="Andreopoulos B."/>
            <person name="Baker S."/>
            <person name="Barry K."/>
            <person name="Bills G."/>
            <person name="Bluhm B."/>
            <person name="Cannon C."/>
            <person name="Castanera R."/>
            <person name="Culley D."/>
            <person name="Daum C."/>
            <person name="Ezra D."/>
            <person name="Gonzalez J."/>
            <person name="Henrissat B."/>
            <person name="Kuo A."/>
            <person name="Liang C."/>
            <person name="Lipzen A."/>
            <person name="Lutzoni F."/>
            <person name="Magnuson J."/>
            <person name="Mondo S."/>
            <person name="Nolan M."/>
            <person name="Ohm R."/>
            <person name="Pangilinan J."/>
            <person name="Park H.-J."/>
            <person name="Ramirez L."/>
            <person name="Alfaro M."/>
            <person name="Sun H."/>
            <person name="Tritt A."/>
            <person name="Yoshinaga Y."/>
            <person name="Zwiers L.-H."/>
            <person name="Turgeon B."/>
            <person name="Goodwin S."/>
            <person name="Spatafora J."/>
            <person name="Crous P."/>
            <person name="Grigoriev I."/>
        </authorList>
    </citation>
    <scope>NUCLEOTIDE SEQUENCE</scope>
    <source>
        <strain evidence="10">CBS 690.94</strain>
    </source>
</reference>
<dbReference type="PROSITE" id="PS00411">
    <property type="entry name" value="KINESIN_MOTOR_1"/>
    <property type="match status" value="1"/>
</dbReference>
<dbReference type="FunFam" id="3.40.850.10:FF:000091">
    <property type="entry name" value="Kinesin family protein"/>
    <property type="match status" value="1"/>
</dbReference>
<comment type="caution">
    <text evidence="10">The sequence shown here is derived from an EMBL/GenBank/DDBJ whole genome shotgun (WGS) entry which is preliminary data.</text>
</comment>
<dbReference type="Gene3D" id="3.40.850.10">
    <property type="entry name" value="Kinesin motor domain"/>
    <property type="match status" value="1"/>
</dbReference>
<dbReference type="InterPro" id="IPR001752">
    <property type="entry name" value="Kinesin_motor_dom"/>
</dbReference>
<dbReference type="PANTHER" id="PTHR24115">
    <property type="entry name" value="KINESIN-RELATED"/>
    <property type="match status" value="1"/>
</dbReference>
<dbReference type="PANTHER" id="PTHR24115:SF1008">
    <property type="entry name" value="KINESIN-LIKE PROTEIN SUBITO"/>
    <property type="match status" value="1"/>
</dbReference>
<keyword evidence="7" id="KW-0175">Coiled coil</keyword>
<protein>
    <recommendedName>
        <fullName evidence="6">Kinesin-like protein</fullName>
    </recommendedName>
</protein>
<feature type="coiled-coil region" evidence="7">
    <location>
        <begin position="500"/>
        <end position="548"/>
    </location>
</feature>
<dbReference type="Proteomes" id="UP000799764">
    <property type="component" value="Unassembled WGS sequence"/>
</dbReference>
<keyword evidence="11" id="KW-1185">Reference proteome</keyword>
<proteinExistence type="inferred from homology"/>
<dbReference type="GO" id="GO:0005874">
    <property type="term" value="C:microtubule"/>
    <property type="evidence" value="ECO:0007669"/>
    <property type="project" value="UniProtKB-KW"/>
</dbReference>
<dbReference type="InterPro" id="IPR036961">
    <property type="entry name" value="Kinesin_motor_dom_sf"/>
</dbReference>
<dbReference type="GO" id="GO:0008017">
    <property type="term" value="F:microtubule binding"/>
    <property type="evidence" value="ECO:0007669"/>
    <property type="project" value="InterPro"/>
</dbReference>
<dbReference type="GO" id="GO:0016887">
    <property type="term" value="F:ATP hydrolysis activity"/>
    <property type="evidence" value="ECO:0007669"/>
    <property type="project" value="TreeGrafter"/>
</dbReference>
<dbReference type="InterPro" id="IPR027640">
    <property type="entry name" value="Kinesin-like_fam"/>
</dbReference>
<dbReference type="InterPro" id="IPR019821">
    <property type="entry name" value="Kinesin_motor_CS"/>
</dbReference>
<comment type="similarity">
    <text evidence="5 6">Belongs to the TRAFAC class myosin-kinesin ATPase superfamily. Kinesin family.</text>
</comment>
<evidence type="ECO:0000256" key="6">
    <source>
        <dbReference type="RuleBase" id="RU000394"/>
    </source>
</evidence>
<dbReference type="EMBL" id="MU001500">
    <property type="protein sequence ID" value="KAF2445054.1"/>
    <property type="molecule type" value="Genomic_DNA"/>
</dbReference>
<dbReference type="Pfam" id="PF00225">
    <property type="entry name" value="Kinesin"/>
    <property type="match status" value="1"/>
</dbReference>
<evidence type="ECO:0000313" key="10">
    <source>
        <dbReference type="EMBL" id="KAF2445054.1"/>
    </source>
</evidence>
<keyword evidence="4 5" id="KW-0505">Motor protein</keyword>
<dbReference type="GO" id="GO:0005524">
    <property type="term" value="F:ATP binding"/>
    <property type="evidence" value="ECO:0007669"/>
    <property type="project" value="UniProtKB-UniRule"/>
</dbReference>
<feature type="region of interest" description="Disordered" evidence="8">
    <location>
        <begin position="198"/>
        <end position="221"/>
    </location>
</feature>
<dbReference type="InterPro" id="IPR027417">
    <property type="entry name" value="P-loop_NTPase"/>
</dbReference>
<evidence type="ECO:0000256" key="5">
    <source>
        <dbReference type="PROSITE-ProRule" id="PRU00283"/>
    </source>
</evidence>
<evidence type="ECO:0000256" key="8">
    <source>
        <dbReference type="SAM" id="MobiDB-lite"/>
    </source>
</evidence>
<evidence type="ECO:0000256" key="3">
    <source>
        <dbReference type="ARBA" id="ARBA00022840"/>
    </source>
</evidence>
<feature type="region of interest" description="Disordered" evidence="8">
    <location>
        <begin position="633"/>
        <end position="669"/>
    </location>
</feature>
<name>A0A9P4UAZ9_9PLEO</name>
<keyword evidence="1 6" id="KW-0493">Microtubule</keyword>
<evidence type="ECO:0000256" key="4">
    <source>
        <dbReference type="ARBA" id="ARBA00023175"/>
    </source>
</evidence>
<dbReference type="GO" id="GO:0007018">
    <property type="term" value="P:microtubule-based movement"/>
    <property type="evidence" value="ECO:0007669"/>
    <property type="project" value="InterPro"/>
</dbReference>
<evidence type="ECO:0000259" key="9">
    <source>
        <dbReference type="PROSITE" id="PS50067"/>
    </source>
</evidence>
<dbReference type="AlphaFoldDB" id="A0A9P4UAZ9"/>
<dbReference type="SUPFAM" id="SSF52540">
    <property type="entry name" value="P-loop containing nucleoside triphosphate hydrolases"/>
    <property type="match status" value="1"/>
</dbReference>
<feature type="domain" description="Kinesin motor" evidence="9">
    <location>
        <begin position="13"/>
        <end position="456"/>
    </location>
</feature>
<dbReference type="GO" id="GO:0005634">
    <property type="term" value="C:nucleus"/>
    <property type="evidence" value="ECO:0007669"/>
    <property type="project" value="TreeGrafter"/>
</dbReference>
<evidence type="ECO:0000256" key="7">
    <source>
        <dbReference type="SAM" id="Coils"/>
    </source>
</evidence>
<dbReference type="PROSITE" id="PS50067">
    <property type="entry name" value="KINESIN_MOTOR_2"/>
    <property type="match status" value="1"/>
</dbReference>
<evidence type="ECO:0000256" key="1">
    <source>
        <dbReference type="ARBA" id="ARBA00022701"/>
    </source>
</evidence>
<dbReference type="GO" id="GO:0005871">
    <property type="term" value="C:kinesin complex"/>
    <property type="evidence" value="ECO:0007669"/>
    <property type="project" value="TreeGrafter"/>
</dbReference>
<keyword evidence="10" id="KW-0378">Hydrolase</keyword>
<feature type="binding site" evidence="5">
    <location>
        <begin position="106"/>
        <end position="113"/>
    </location>
    <ligand>
        <name>ATP</name>
        <dbReference type="ChEBI" id="CHEBI:30616"/>
    </ligand>
</feature>
<dbReference type="GO" id="GO:0003777">
    <property type="term" value="F:microtubule motor activity"/>
    <property type="evidence" value="ECO:0007669"/>
    <property type="project" value="InterPro"/>
</dbReference>
<keyword evidence="2 5" id="KW-0547">Nucleotide-binding</keyword>
<gene>
    <name evidence="10" type="ORF">P171DRAFT_463566</name>
</gene>
<feature type="compositionally biased region" description="Polar residues" evidence="8">
    <location>
        <begin position="479"/>
        <end position="491"/>
    </location>
</feature>
<sequence>MAMDPPARPSSSLFDVYLRLRPSKTGDARFLTVEDGEGSHPTHITIKPPTDDKRKRAVERFAFTQVFEEDARQTELFKGIGVVPMIEGVLGAPGHHGRDGLLATLGVTGSGKSHTILGTKSQRGLTQMALDVLFQSTGEQLVQSFYGAPAFTSLAGADVSEAHMFTATAFLDSMYGDNQSESRFSRAQTPMADCSSFITNGGSRSNKIPRPSTLPQSPSVHDIDIPVDENAEYAIVISMYEVYNDRIFDLLTGTATKNKHPNLKRRALLFKSTEQSPDRKVVAGLTKIICGSFEEALMVLETGLMERKVTGTGSNAVSSRSHGFFCVEVKKRDAKRKGSWSSSTLTIVDLAGSERARNAKTAGETLAEAGKINESLMYLGQCMQMQSDHQAGSRNVVPFRQCKLTELLFSNSFPSSTRTAHYHHPQKSIMVVTADPKGDFNATSQILRYSALAREVTVPRIPSTTSTHILASGPAKSIGTCSGRSTPSGRTTPSAILEELDAANAEIARLTAEVEIFALRLVEETARRKAAEASWRAAEDHMQDLEQELRDECFADMEAAVDAERRRWQFALDNEQDSQQAHLDSKIDVVIKATKAQMRDEVKVYEDPDPELQDRVDELERENEVLRARLEAKEREGQLKSASPVKKMRVLKPKKWEDPEGGIRMGLED</sequence>
<evidence type="ECO:0000256" key="2">
    <source>
        <dbReference type="ARBA" id="ARBA00022741"/>
    </source>
</evidence>
<keyword evidence="3 5" id="KW-0067">ATP-binding</keyword>
<dbReference type="SMART" id="SM00129">
    <property type="entry name" value="KISc"/>
    <property type="match status" value="1"/>
</dbReference>
<dbReference type="PRINTS" id="PR00380">
    <property type="entry name" value="KINESINHEAVY"/>
</dbReference>
<evidence type="ECO:0000313" key="11">
    <source>
        <dbReference type="Proteomes" id="UP000799764"/>
    </source>
</evidence>
<accession>A0A9P4UAZ9</accession>
<dbReference type="OrthoDB" id="123929at2759"/>
<organism evidence="10 11">
    <name type="scientific">Karstenula rhodostoma CBS 690.94</name>
    <dbReference type="NCBI Taxonomy" id="1392251"/>
    <lineage>
        <taxon>Eukaryota</taxon>
        <taxon>Fungi</taxon>
        <taxon>Dikarya</taxon>
        <taxon>Ascomycota</taxon>
        <taxon>Pezizomycotina</taxon>
        <taxon>Dothideomycetes</taxon>
        <taxon>Pleosporomycetidae</taxon>
        <taxon>Pleosporales</taxon>
        <taxon>Massarineae</taxon>
        <taxon>Didymosphaeriaceae</taxon>
        <taxon>Karstenula</taxon>
    </lineage>
</organism>
<feature type="region of interest" description="Disordered" evidence="8">
    <location>
        <begin position="465"/>
        <end position="491"/>
    </location>
</feature>